<keyword evidence="2 4" id="KW-0808">Transferase</keyword>
<reference evidence="6 7" key="1">
    <citation type="submission" date="2021-12" db="EMBL/GenBank/DDBJ databases">
        <title>Discovery of the Pendulisporaceae a myxobacterial family with distinct sporulation behavior and unique specialized metabolism.</title>
        <authorList>
            <person name="Garcia R."/>
            <person name="Popoff A."/>
            <person name="Bader C.D."/>
            <person name="Loehr J."/>
            <person name="Walesch S."/>
            <person name="Walt C."/>
            <person name="Boldt J."/>
            <person name="Bunk B."/>
            <person name="Haeckl F.J.F.P.J."/>
            <person name="Gunesch A.P."/>
            <person name="Birkelbach J."/>
            <person name="Nuebel U."/>
            <person name="Pietschmann T."/>
            <person name="Bach T."/>
            <person name="Mueller R."/>
        </authorList>
    </citation>
    <scope>NUCLEOTIDE SEQUENCE [LARGE SCALE GENOMIC DNA]</scope>
    <source>
        <strain evidence="6 7">MSr11954</strain>
    </source>
</reference>
<comment type="similarity">
    <text evidence="1 4">Belongs to the thiolase-like superfamily. Beta-ketoacyl-ACP synthases family.</text>
</comment>
<evidence type="ECO:0000256" key="3">
    <source>
        <dbReference type="ARBA" id="ARBA00023315"/>
    </source>
</evidence>
<dbReference type="RefSeq" id="WP_394820914.1">
    <property type="nucleotide sequence ID" value="NZ_CP089984.1"/>
</dbReference>
<protein>
    <recommendedName>
        <fullName evidence="5">Ketosynthase family 3 (KS3) domain-containing protein</fullName>
    </recommendedName>
</protein>
<dbReference type="PANTHER" id="PTHR11712:SF322">
    <property type="entry name" value="POLYKETIDE BETA-KETOACYL SYNTHASE 2-RELATED"/>
    <property type="match status" value="1"/>
</dbReference>
<name>A0ABZ2LK24_9BACT</name>
<dbReference type="InterPro" id="IPR016039">
    <property type="entry name" value="Thiolase-like"/>
</dbReference>
<dbReference type="Proteomes" id="UP001370348">
    <property type="component" value="Chromosome"/>
</dbReference>
<dbReference type="InterPro" id="IPR014030">
    <property type="entry name" value="Ketoacyl_synth_N"/>
</dbReference>
<proteinExistence type="inferred from homology"/>
<dbReference type="Gene3D" id="3.40.47.10">
    <property type="match status" value="2"/>
</dbReference>
<feature type="domain" description="Ketosynthase family 3 (KS3)" evidence="5">
    <location>
        <begin position="1"/>
        <end position="386"/>
    </location>
</feature>
<evidence type="ECO:0000313" key="6">
    <source>
        <dbReference type="EMBL" id="WXB11299.1"/>
    </source>
</evidence>
<accession>A0ABZ2LK24</accession>
<evidence type="ECO:0000259" key="5">
    <source>
        <dbReference type="PROSITE" id="PS52004"/>
    </source>
</evidence>
<evidence type="ECO:0000313" key="7">
    <source>
        <dbReference type="Proteomes" id="UP001370348"/>
    </source>
</evidence>
<dbReference type="Pfam" id="PF00109">
    <property type="entry name" value="ketoacyl-synt"/>
    <property type="match status" value="1"/>
</dbReference>
<dbReference type="SMART" id="SM00825">
    <property type="entry name" value="PKS_KS"/>
    <property type="match status" value="1"/>
</dbReference>
<keyword evidence="3" id="KW-0012">Acyltransferase</keyword>
<dbReference type="PROSITE" id="PS52004">
    <property type="entry name" value="KS3_2"/>
    <property type="match status" value="1"/>
</dbReference>
<evidence type="ECO:0000256" key="1">
    <source>
        <dbReference type="ARBA" id="ARBA00008467"/>
    </source>
</evidence>
<dbReference type="InterPro" id="IPR014031">
    <property type="entry name" value="Ketoacyl_synth_C"/>
</dbReference>
<dbReference type="SUPFAM" id="SSF53901">
    <property type="entry name" value="Thiolase-like"/>
    <property type="match status" value="2"/>
</dbReference>
<evidence type="ECO:0000256" key="2">
    <source>
        <dbReference type="ARBA" id="ARBA00022679"/>
    </source>
</evidence>
<evidence type="ECO:0000256" key="4">
    <source>
        <dbReference type="RuleBase" id="RU003694"/>
    </source>
</evidence>
<organism evidence="6 7">
    <name type="scientific">Pendulispora albinea</name>
    <dbReference type="NCBI Taxonomy" id="2741071"/>
    <lineage>
        <taxon>Bacteria</taxon>
        <taxon>Pseudomonadati</taxon>
        <taxon>Myxococcota</taxon>
        <taxon>Myxococcia</taxon>
        <taxon>Myxococcales</taxon>
        <taxon>Sorangiineae</taxon>
        <taxon>Pendulisporaceae</taxon>
        <taxon>Pendulispora</taxon>
    </lineage>
</organism>
<dbReference type="PANTHER" id="PTHR11712">
    <property type="entry name" value="POLYKETIDE SYNTHASE-RELATED"/>
    <property type="match status" value="1"/>
</dbReference>
<dbReference type="Pfam" id="PF02801">
    <property type="entry name" value="Ketoacyl-synt_C"/>
    <property type="match status" value="1"/>
</dbReference>
<gene>
    <name evidence="6" type="ORF">LZC94_25930</name>
</gene>
<keyword evidence="7" id="KW-1185">Reference proteome</keyword>
<sequence>MKPRAITGLGVVSAVGVGTEPLFGALSEAAPLANAPPRPLESFDAAAYPNAQNTVYEVPGFDPTKYLGDKGLRTLDRLTKLLVVAARLGMHDSGFKRDGVYVQSSPERVGICCSNAYGSLEAITELDRVAQLEDARYINPAKFPNTVSNSASGYASIWEDLRALNVSVSDGNCGALDAVACADIYLETRRADALLVGGAEAMSEALYLAFRRLGAIGKGTRLGEGAALVMLEPMEHALARKATIRAEVIGYGTAFHAPEGEELIFASAEAMESAIRTAIADADVEASAVDLVVSGVSGIKPHDDAEIAAISRVLGDAPIAAPKSVLGETLGAGGAMGMAAALACFAGAHPSPIVAGRAPRDVRDVRTVLVTSIGYYGNASAVVMRAPRV</sequence>
<dbReference type="InterPro" id="IPR020841">
    <property type="entry name" value="PKS_Beta-ketoAc_synthase_dom"/>
</dbReference>
<dbReference type="InterPro" id="IPR000794">
    <property type="entry name" value="Beta-ketoacyl_synthase"/>
</dbReference>
<dbReference type="EMBL" id="CP089984">
    <property type="protein sequence ID" value="WXB11299.1"/>
    <property type="molecule type" value="Genomic_DNA"/>
</dbReference>